<evidence type="ECO:0000313" key="3">
    <source>
        <dbReference type="Proteomes" id="UP000199406"/>
    </source>
</evidence>
<feature type="compositionally biased region" description="Pro residues" evidence="1">
    <location>
        <begin position="159"/>
        <end position="168"/>
    </location>
</feature>
<evidence type="ECO:0000256" key="1">
    <source>
        <dbReference type="SAM" id="MobiDB-lite"/>
    </source>
</evidence>
<name>A0A1G7MSF8_9ACTN</name>
<feature type="region of interest" description="Disordered" evidence="1">
    <location>
        <begin position="51"/>
        <end position="340"/>
    </location>
</feature>
<protein>
    <submittedName>
        <fullName evidence="2">Uncharacterized protein</fullName>
    </submittedName>
</protein>
<evidence type="ECO:0000313" key="2">
    <source>
        <dbReference type="EMBL" id="SDF64713.1"/>
    </source>
</evidence>
<feature type="compositionally biased region" description="Low complexity" evidence="1">
    <location>
        <begin position="278"/>
        <end position="298"/>
    </location>
</feature>
<feature type="compositionally biased region" description="Low complexity" evidence="1">
    <location>
        <begin position="198"/>
        <end position="246"/>
    </location>
</feature>
<proteinExistence type="predicted"/>
<sequence length="388" mass="36843">MSSGPFPRSPHTAPHGSRRGAGLSWSARLGLAVLALVGFAVLLTALSSEAHAGNDDRGRSAGAPGRVQHAAEPTPEPPPSEPIGPDAPPASEPDAPPATGAGGASGGDGEGGWNGGGGNGGGGNGGTGGGGNDGGSASGGDGAGPGDVPREPVVVEPGSRPPPPPPPAAGTGAEPQAPARSTAKTPTAPVGKTVTTQPLDVADQAAAPPADDADEAPPGISAKKAVAKTAVAKTAAAQPSRAPAPETRAEPAPRPVPHLEDPTCEGDGLVDGSGGRATSVPTSPPTSRSSGTPPDATLPSPPVDPPAPVVPPAPSPPAAPAPFHAPAGSCGVAAFGAATGGAHDGHHSPLVVLGDAVTASLARESARAVSGTAGHVVSRADDAGDRPD</sequence>
<feature type="compositionally biased region" description="Gly residues" evidence="1">
    <location>
        <begin position="100"/>
        <end position="145"/>
    </location>
</feature>
<gene>
    <name evidence="2" type="ORF">SAMN05660662_2901</name>
</gene>
<feature type="region of interest" description="Disordered" evidence="1">
    <location>
        <begin position="366"/>
        <end position="388"/>
    </location>
</feature>
<feature type="compositionally biased region" description="Basic and acidic residues" evidence="1">
    <location>
        <begin position="247"/>
        <end position="261"/>
    </location>
</feature>
<reference evidence="3" key="1">
    <citation type="submission" date="2016-10" db="EMBL/GenBank/DDBJ databases">
        <authorList>
            <person name="Varghese N."/>
            <person name="Submissions S."/>
        </authorList>
    </citation>
    <scope>NUCLEOTIDE SEQUENCE [LARGE SCALE GENOMIC DNA]</scope>
    <source>
        <strain evidence="3">DSM 44268</strain>
    </source>
</reference>
<feature type="compositionally biased region" description="Low complexity" evidence="1">
    <location>
        <begin position="321"/>
        <end position="340"/>
    </location>
</feature>
<dbReference type="STRING" id="1550231.SAMN05660662_2901"/>
<feature type="compositionally biased region" description="Basic and acidic residues" evidence="1">
    <location>
        <begin position="378"/>
        <end position="388"/>
    </location>
</feature>
<dbReference type="EMBL" id="FNBT01000005">
    <property type="protein sequence ID" value="SDF64713.1"/>
    <property type="molecule type" value="Genomic_DNA"/>
</dbReference>
<feature type="compositionally biased region" description="Pro residues" evidence="1">
    <location>
        <begin position="299"/>
        <end position="320"/>
    </location>
</feature>
<feature type="region of interest" description="Disordered" evidence="1">
    <location>
        <begin position="1"/>
        <end position="21"/>
    </location>
</feature>
<dbReference type="Proteomes" id="UP000199406">
    <property type="component" value="Unassembled WGS sequence"/>
</dbReference>
<feature type="compositionally biased region" description="Pro residues" evidence="1">
    <location>
        <begin position="74"/>
        <end position="96"/>
    </location>
</feature>
<feature type="compositionally biased region" description="Low complexity" evidence="1">
    <location>
        <begin position="169"/>
        <end position="179"/>
    </location>
</feature>
<organism evidence="2 3">
    <name type="scientific">Blastococcus aurantiacus</name>
    <dbReference type="NCBI Taxonomy" id="1550231"/>
    <lineage>
        <taxon>Bacteria</taxon>
        <taxon>Bacillati</taxon>
        <taxon>Actinomycetota</taxon>
        <taxon>Actinomycetes</taxon>
        <taxon>Geodermatophilales</taxon>
        <taxon>Geodermatophilaceae</taxon>
        <taxon>Blastococcus</taxon>
    </lineage>
</organism>
<keyword evidence="3" id="KW-1185">Reference proteome</keyword>
<dbReference type="AlphaFoldDB" id="A0A1G7MSF8"/>
<accession>A0A1G7MSF8</accession>